<dbReference type="PANTHER" id="PTHR43038">
    <property type="entry name" value="ATP-BINDING CASSETTE, SUB-FAMILY H, MEMBER 1"/>
    <property type="match status" value="1"/>
</dbReference>
<gene>
    <name evidence="5" type="ORF">OB914_07945</name>
    <name evidence="4" type="ORF">OB916_06610</name>
</gene>
<dbReference type="EMBL" id="JAOPKD010000006">
    <property type="protein sequence ID" value="MCU4726899.1"/>
    <property type="molecule type" value="Genomic_DNA"/>
</dbReference>
<dbReference type="CDD" id="cd03230">
    <property type="entry name" value="ABC_DR_subfamily_A"/>
    <property type="match status" value="1"/>
</dbReference>
<dbReference type="AlphaFoldDB" id="A0AAE3LHF5"/>
<sequence length="219" mass="24437">MEATVEQTESAPDNETLVRAKGIEKTYDSVVPFTRSVSVLSGADLEIQRGEVVGIVGANGAGKSTLMNILVGVLDHDGGAVKRSGTVGWCPQEPLLYDRLTVSETFRLFGSGYGMSHEEIEDAKRRLAERLDFEQYLDYRIDQLSGGNRQKVNLGVALMHDPDVLMLDEPYTGFDWETYLQFWDLAKELAADGTAVVMISHLIEERSRLDRIYELSFAR</sequence>
<dbReference type="InterPro" id="IPR027417">
    <property type="entry name" value="P-loop_NTPase"/>
</dbReference>
<dbReference type="InterPro" id="IPR003439">
    <property type="entry name" value="ABC_transporter-like_ATP-bd"/>
</dbReference>
<keyword evidence="6" id="KW-1185">Reference proteome</keyword>
<evidence type="ECO:0000313" key="4">
    <source>
        <dbReference type="EMBL" id="MCU4717735.1"/>
    </source>
</evidence>
<dbReference type="PANTHER" id="PTHR43038:SF7">
    <property type="entry name" value="ABC TRANSPORT SYSTEM ATP-BINDING PROTEIN"/>
    <property type="match status" value="1"/>
</dbReference>
<dbReference type="PROSITE" id="PS50893">
    <property type="entry name" value="ABC_TRANSPORTER_2"/>
    <property type="match status" value="1"/>
</dbReference>
<reference evidence="5" key="1">
    <citation type="submission" date="2023-02" db="EMBL/GenBank/DDBJ databases">
        <title>Enrichment on poylsaccharides allowed isolation of novel metabolic and taxonomic groups of Haloarchaea.</title>
        <authorList>
            <person name="Sorokin D.Y."/>
            <person name="Elcheninov A.G."/>
            <person name="Khizhniak T.V."/>
            <person name="Kolganova T.V."/>
            <person name="Kublanov I.V."/>
        </authorList>
    </citation>
    <scope>NUCLEOTIDE SEQUENCE</scope>
    <source>
        <strain evidence="4 6">HArc-curdl5-1</strain>
        <strain evidence="5">HArc-curdl7</strain>
    </source>
</reference>
<dbReference type="RefSeq" id="WP_315908499.1">
    <property type="nucleotide sequence ID" value="NZ_JAOPKC010000005.1"/>
</dbReference>
<dbReference type="InterPro" id="IPR017871">
    <property type="entry name" value="ABC_transporter-like_CS"/>
</dbReference>
<proteinExistence type="predicted"/>
<dbReference type="SMART" id="SM00382">
    <property type="entry name" value="AAA"/>
    <property type="match status" value="1"/>
</dbReference>
<evidence type="ECO:0000313" key="5">
    <source>
        <dbReference type="EMBL" id="MCU4726899.1"/>
    </source>
</evidence>
<comment type="caution">
    <text evidence="5">The sequence shown here is derived from an EMBL/GenBank/DDBJ whole genome shotgun (WGS) entry which is preliminary data.</text>
</comment>
<dbReference type="SUPFAM" id="SSF52540">
    <property type="entry name" value="P-loop containing nucleoside triphosphate hydrolases"/>
    <property type="match status" value="1"/>
</dbReference>
<evidence type="ECO:0000313" key="6">
    <source>
        <dbReference type="Proteomes" id="UP001208186"/>
    </source>
</evidence>
<keyword evidence="2 5" id="KW-0067">ATP-binding</keyword>
<dbReference type="GO" id="GO:0005524">
    <property type="term" value="F:ATP binding"/>
    <property type="evidence" value="ECO:0007669"/>
    <property type="project" value="UniProtKB-KW"/>
</dbReference>
<evidence type="ECO:0000259" key="3">
    <source>
        <dbReference type="PROSITE" id="PS50893"/>
    </source>
</evidence>
<dbReference type="EMBL" id="JAOPKC010000005">
    <property type="protein sequence ID" value="MCU4717735.1"/>
    <property type="molecule type" value="Genomic_DNA"/>
</dbReference>
<dbReference type="GO" id="GO:0016887">
    <property type="term" value="F:ATP hydrolysis activity"/>
    <property type="evidence" value="ECO:0007669"/>
    <property type="project" value="InterPro"/>
</dbReference>
<dbReference type="Pfam" id="PF00005">
    <property type="entry name" value="ABC_tran"/>
    <property type="match status" value="1"/>
</dbReference>
<dbReference type="InterPro" id="IPR003593">
    <property type="entry name" value="AAA+_ATPase"/>
</dbReference>
<dbReference type="Gene3D" id="3.40.50.300">
    <property type="entry name" value="P-loop containing nucleotide triphosphate hydrolases"/>
    <property type="match status" value="1"/>
</dbReference>
<organism evidence="5 7">
    <name type="scientific">Halapricum hydrolyticum</name>
    <dbReference type="NCBI Taxonomy" id="2979991"/>
    <lineage>
        <taxon>Archaea</taxon>
        <taxon>Methanobacteriati</taxon>
        <taxon>Methanobacteriota</taxon>
        <taxon>Stenosarchaea group</taxon>
        <taxon>Halobacteria</taxon>
        <taxon>Halobacteriales</taxon>
        <taxon>Haloarculaceae</taxon>
        <taxon>Halapricum</taxon>
    </lineage>
</organism>
<dbReference type="Proteomes" id="UP001208186">
    <property type="component" value="Unassembled WGS sequence"/>
</dbReference>
<dbReference type="PROSITE" id="PS00211">
    <property type="entry name" value="ABC_TRANSPORTER_1"/>
    <property type="match status" value="1"/>
</dbReference>
<keyword evidence="1" id="KW-0547">Nucleotide-binding</keyword>
<protein>
    <submittedName>
        <fullName evidence="5">ABC transporter ATP-binding protein</fullName>
    </submittedName>
</protein>
<name>A0AAE3LHF5_9EURY</name>
<evidence type="ECO:0000256" key="1">
    <source>
        <dbReference type="ARBA" id="ARBA00022741"/>
    </source>
</evidence>
<feature type="domain" description="ABC transporter" evidence="3">
    <location>
        <begin position="18"/>
        <end position="218"/>
    </location>
</feature>
<dbReference type="Proteomes" id="UP001209746">
    <property type="component" value="Unassembled WGS sequence"/>
</dbReference>
<evidence type="ECO:0000256" key="2">
    <source>
        <dbReference type="ARBA" id="ARBA00022840"/>
    </source>
</evidence>
<evidence type="ECO:0000313" key="7">
    <source>
        <dbReference type="Proteomes" id="UP001209746"/>
    </source>
</evidence>
<accession>A0AAE3LHF5</accession>